<accession>A0ABY3PNP7</accession>
<reference evidence="1 2" key="1">
    <citation type="journal article" date="2021" name="Genome Biol. Evol.">
        <title>Complete Genome Sequencing of a Novel Gloeobacter Species from a Waterfall Cave in Mexico.</title>
        <authorList>
            <person name="Saw J.H."/>
            <person name="Cardona T."/>
            <person name="Montejano G."/>
        </authorList>
    </citation>
    <scope>NUCLEOTIDE SEQUENCE [LARGE SCALE GENOMIC DNA]</scope>
    <source>
        <strain evidence="1">MG652769</strain>
    </source>
</reference>
<gene>
    <name evidence="1" type="ORF">ISF26_02760</name>
</gene>
<organism evidence="1 2">
    <name type="scientific">Gloeobacter morelensis MG652769</name>
    <dbReference type="NCBI Taxonomy" id="2781736"/>
    <lineage>
        <taxon>Bacteria</taxon>
        <taxon>Bacillati</taxon>
        <taxon>Cyanobacteriota</taxon>
        <taxon>Cyanophyceae</taxon>
        <taxon>Gloeobacterales</taxon>
        <taxon>Gloeobacteraceae</taxon>
        <taxon>Gloeobacter</taxon>
        <taxon>Gloeobacter morelensis</taxon>
    </lineage>
</organism>
<evidence type="ECO:0000313" key="1">
    <source>
        <dbReference type="EMBL" id="UFP95189.1"/>
    </source>
</evidence>
<dbReference type="Proteomes" id="UP001054846">
    <property type="component" value="Chromosome"/>
</dbReference>
<dbReference type="EMBL" id="CP063845">
    <property type="protein sequence ID" value="UFP95189.1"/>
    <property type="molecule type" value="Genomic_DNA"/>
</dbReference>
<dbReference type="RefSeq" id="WP_230842400.1">
    <property type="nucleotide sequence ID" value="NZ_CP063845.1"/>
</dbReference>
<sequence>MSTSGSRGLIRLSRNPECQLQAFMVRERIGERQMHRLITGREFDGEYGQRASAIRRGNQFEEKLFADGARVLREEVGKRYGLDPASLSVRDFRVEEPGKGAEAALRRLEATAEVFADLSSGNLVPDLLVQPQLQLHLPGKDRMLIAPDVLIFNRLAGIYRPGEAKSGILRKSGANADKLEPARLQAAVEILALKDTLSRFGLGGRVDSHAVFIFGSPYGMKPHPIFEEHLDAELREVRRAVESLADVVARLAELSTDQSTPIEAAAPHLKTHFQQTCLGSCILAHHCKGLHRDTVRSLGDRASELFGADTSYERLKSLLSGEATPSSVQEQLFVQLAQTCGVSR</sequence>
<evidence type="ECO:0000313" key="2">
    <source>
        <dbReference type="Proteomes" id="UP001054846"/>
    </source>
</evidence>
<proteinExistence type="predicted"/>
<name>A0ABY3PNP7_9CYAN</name>
<protein>
    <submittedName>
        <fullName evidence="1">Uncharacterized protein</fullName>
    </submittedName>
</protein>
<keyword evidence="2" id="KW-1185">Reference proteome</keyword>